<dbReference type="AlphaFoldDB" id="X1LDG8"/>
<proteinExistence type="predicted"/>
<sequence length="190" mass="20084">MLILGASADIASTRVRLNATSQLLQQKLSQRQELAQGITGLQKKIDEAEVSCDNFTSALDSIARRSNGVNGNLQAAVTSLPDTISLNSINQDDIILTVSGRSPGEKDVLSYLRNLDDSGNFSEITIPSMERIEGEGMDFTLALGSLEGQDEGVNGNSGITISSLPGNVSLSSISQSESIVTVNGWAPDEK</sequence>
<organism evidence="1">
    <name type="scientific">marine sediment metagenome</name>
    <dbReference type="NCBI Taxonomy" id="412755"/>
    <lineage>
        <taxon>unclassified sequences</taxon>
        <taxon>metagenomes</taxon>
        <taxon>ecological metagenomes</taxon>
    </lineage>
</organism>
<evidence type="ECO:0000313" key="1">
    <source>
        <dbReference type="EMBL" id="GAH92183.1"/>
    </source>
</evidence>
<comment type="caution">
    <text evidence="1">The sequence shown here is derived from an EMBL/GenBank/DDBJ whole genome shotgun (WGS) entry which is preliminary data.</text>
</comment>
<feature type="non-terminal residue" evidence="1">
    <location>
        <position position="190"/>
    </location>
</feature>
<accession>X1LDG8</accession>
<dbReference type="Pfam" id="PF05137">
    <property type="entry name" value="PilN"/>
    <property type="match status" value="1"/>
</dbReference>
<dbReference type="InterPro" id="IPR007813">
    <property type="entry name" value="PilN"/>
</dbReference>
<gene>
    <name evidence="1" type="ORF">S06H3_03438</name>
</gene>
<name>X1LDG8_9ZZZZ</name>
<reference evidence="1" key="1">
    <citation type="journal article" date="2014" name="Front. Microbiol.">
        <title>High frequency of phylogenetically diverse reductive dehalogenase-homologous genes in deep subseafloor sedimentary metagenomes.</title>
        <authorList>
            <person name="Kawai M."/>
            <person name="Futagami T."/>
            <person name="Toyoda A."/>
            <person name="Takaki Y."/>
            <person name="Nishi S."/>
            <person name="Hori S."/>
            <person name="Arai W."/>
            <person name="Tsubouchi T."/>
            <person name="Morono Y."/>
            <person name="Uchiyama I."/>
            <person name="Ito T."/>
            <person name="Fujiyama A."/>
            <person name="Inagaki F."/>
            <person name="Takami H."/>
        </authorList>
    </citation>
    <scope>NUCLEOTIDE SEQUENCE</scope>
    <source>
        <strain evidence="1">Expedition CK06-06</strain>
    </source>
</reference>
<dbReference type="EMBL" id="BARV01001118">
    <property type="protein sequence ID" value="GAH92183.1"/>
    <property type="molecule type" value="Genomic_DNA"/>
</dbReference>
<protein>
    <submittedName>
        <fullName evidence="1">Uncharacterized protein</fullName>
    </submittedName>
</protein>